<organism evidence="17 18">
    <name type="scientific">Hylemonella gracilis ATCC 19624</name>
    <dbReference type="NCBI Taxonomy" id="887062"/>
    <lineage>
        <taxon>Bacteria</taxon>
        <taxon>Pseudomonadati</taxon>
        <taxon>Pseudomonadota</taxon>
        <taxon>Betaproteobacteria</taxon>
        <taxon>Burkholderiales</taxon>
        <taxon>Comamonadaceae</taxon>
        <taxon>Hylemonella</taxon>
    </lineage>
</organism>
<evidence type="ECO:0000256" key="8">
    <source>
        <dbReference type="ARBA" id="ARBA00023004"/>
    </source>
</evidence>
<dbReference type="InterPro" id="IPR037066">
    <property type="entry name" value="Plug_dom_sf"/>
</dbReference>
<keyword evidence="18" id="KW-1185">Reference proteome</keyword>
<dbReference type="GO" id="GO:0038023">
    <property type="term" value="F:signaling receptor activity"/>
    <property type="evidence" value="ECO:0007669"/>
    <property type="project" value="InterPro"/>
</dbReference>
<keyword evidence="9" id="KW-0406">Ion transport</keyword>
<dbReference type="InterPro" id="IPR039426">
    <property type="entry name" value="TonB-dep_rcpt-like"/>
</dbReference>
<dbReference type="InterPro" id="IPR000531">
    <property type="entry name" value="Beta-barrel_TonB"/>
</dbReference>
<accession>F3KVZ4</accession>
<dbReference type="PANTHER" id="PTHR32552:SF68">
    <property type="entry name" value="FERRICHROME OUTER MEMBRANE TRANSPORTER_PHAGE RECEPTOR"/>
    <property type="match status" value="1"/>
</dbReference>
<comment type="similarity">
    <text evidence="2 14 15">Belongs to the TonB-dependent receptor family.</text>
</comment>
<feature type="domain" description="Secretin/TonB short N-terminal" evidence="16">
    <location>
        <begin position="1"/>
        <end position="52"/>
    </location>
</feature>
<gene>
    <name evidence="17" type="ORF">HGR_13159</name>
</gene>
<keyword evidence="6 14" id="KW-0812">Transmembrane</keyword>
<dbReference type="Pfam" id="PF07660">
    <property type="entry name" value="STN"/>
    <property type="match status" value="1"/>
</dbReference>
<evidence type="ECO:0000256" key="6">
    <source>
        <dbReference type="ARBA" id="ARBA00022692"/>
    </source>
</evidence>
<sequence length="739" mass="80777">MLIGADSSLLTGKQAPMLEGNYTPAAALSKLLEDSGLEAVPGANGSYQLRRSPPSTPRPLPEVRVSATEGSVAYVARQSAAGTKTGAPLVETPQSVSVITADRIEAMGATNIKDVLAFTPGVEIAPYGTDSRYDWMVIRGFEAYAPGFYQDGLQLRNNGYWAIWQTENYGLERIEILRGPSSVLYGQNGPGGMVNLVSKQPLGEQRNEVQVQVGSDARKQLAGDFSGSVGEDGTALYRVVGLVRDAELPQGDMPDDRFYLAPSLTLKPSAQTSLTLLSHVLRSRAGTYVRSLPEQGTLVKTPAGTKLPTNTYISEPDFNHLDQDQWSVGYLLEHKPNDVVTLRQNVRYAHLDMDFGQVSLRDFVTVNSDPSDPVNYRQITRRVHASKEKTNLFTMDHQAQLEINGATVHHTLLAGFDYQNGRFDQTSYFSGTATDFDLYNPVYGGPVTIGPADMDLRTRLVQAGLYLQDQAKWGNWVATVGGRYDRATIDVDDHLADARSSQVDGQFSSRAGLVYLHPSGWAPYASYATSFIPSTTINPDTGDAFDPETGRQIEAGVRYQPANLKAIYSAAMFDLRRQKYVTYEPATGTPKQTGEIVVRGLELEAVVTPMAGLNLTVAYAYTPKADVTRSEDPAEVGKQASAVSKQRLSLWGDYRFSTGLKLGLGVRHVGPTNGNYETATTEIPGYTLLDAMLGYDIDHWSVALNASNLTDKEYIANCGYGSCYFGTQRKVVMTTTYRW</sequence>
<dbReference type="Gene3D" id="2.40.170.20">
    <property type="entry name" value="TonB-dependent receptor, beta-barrel domain"/>
    <property type="match status" value="1"/>
</dbReference>
<dbReference type="EMBL" id="AEGR01000081">
    <property type="protein sequence ID" value="EGI76097.1"/>
    <property type="molecule type" value="Genomic_DNA"/>
</dbReference>
<comment type="caution">
    <text evidence="17">The sequence shown here is derived from an EMBL/GenBank/DDBJ whole genome shotgun (WGS) entry which is preliminary data.</text>
</comment>
<keyword evidence="11 14" id="KW-0472">Membrane</keyword>
<evidence type="ECO:0000259" key="16">
    <source>
        <dbReference type="SMART" id="SM00965"/>
    </source>
</evidence>
<keyword evidence="5" id="KW-0410">Iron transport</keyword>
<evidence type="ECO:0000256" key="9">
    <source>
        <dbReference type="ARBA" id="ARBA00023065"/>
    </source>
</evidence>
<evidence type="ECO:0000256" key="13">
    <source>
        <dbReference type="ARBA" id="ARBA00023237"/>
    </source>
</evidence>
<dbReference type="CDD" id="cd01347">
    <property type="entry name" value="ligand_gated_channel"/>
    <property type="match status" value="1"/>
</dbReference>
<dbReference type="InterPro" id="IPR011662">
    <property type="entry name" value="Secretin/TonB_short_N"/>
</dbReference>
<evidence type="ECO:0000256" key="5">
    <source>
        <dbReference type="ARBA" id="ARBA00022496"/>
    </source>
</evidence>
<dbReference type="InterPro" id="IPR012910">
    <property type="entry name" value="Plug_dom"/>
</dbReference>
<evidence type="ECO:0000256" key="12">
    <source>
        <dbReference type="ARBA" id="ARBA00023170"/>
    </source>
</evidence>
<keyword evidence="8" id="KW-0408">Iron</keyword>
<dbReference type="Proteomes" id="UP000016368">
    <property type="component" value="Unassembled WGS sequence"/>
</dbReference>
<dbReference type="PROSITE" id="PS52016">
    <property type="entry name" value="TONB_DEPENDENT_REC_3"/>
    <property type="match status" value="1"/>
</dbReference>
<comment type="subcellular location">
    <subcellularLocation>
        <location evidence="1 14">Cell outer membrane</location>
        <topology evidence="1 14">Multi-pass membrane protein</topology>
    </subcellularLocation>
</comment>
<dbReference type="SMART" id="SM00965">
    <property type="entry name" value="STN"/>
    <property type="match status" value="1"/>
</dbReference>
<keyword evidence="13 14" id="KW-0998">Cell outer membrane</keyword>
<dbReference type="Pfam" id="PF07715">
    <property type="entry name" value="Plug"/>
    <property type="match status" value="1"/>
</dbReference>
<dbReference type="Gene3D" id="2.170.130.10">
    <property type="entry name" value="TonB-dependent receptor, plug domain"/>
    <property type="match status" value="1"/>
</dbReference>
<evidence type="ECO:0000256" key="7">
    <source>
        <dbReference type="ARBA" id="ARBA00022729"/>
    </source>
</evidence>
<dbReference type="SUPFAM" id="SSF56935">
    <property type="entry name" value="Porins"/>
    <property type="match status" value="1"/>
</dbReference>
<evidence type="ECO:0000256" key="11">
    <source>
        <dbReference type="ARBA" id="ARBA00023136"/>
    </source>
</evidence>
<evidence type="ECO:0000256" key="1">
    <source>
        <dbReference type="ARBA" id="ARBA00004571"/>
    </source>
</evidence>
<dbReference type="PANTHER" id="PTHR32552">
    <property type="entry name" value="FERRICHROME IRON RECEPTOR-RELATED"/>
    <property type="match status" value="1"/>
</dbReference>
<keyword evidence="4 14" id="KW-1134">Transmembrane beta strand</keyword>
<dbReference type="STRING" id="887062.HGR_13159"/>
<dbReference type="FunFam" id="2.170.130.10:FF:000001">
    <property type="entry name" value="Catecholate siderophore TonB-dependent receptor"/>
    <property type="match status" value="1"/>
</dbReference>
<keyword evidence="7" id="KW-0732">Signal</keyword>
<evidence type="ECO:0000256" key="10">
    <source>
        <dbReference type="ARBA" id="ARBA00023077"/>
    </source>
</evidence>
<evidence type="ECO:0000313" key="18">
    <source>
        <dbReference type="Proteomes" id="UP000016368"/>
    </source>
</evidence>
<dbReference type="Gene3D" id="3.55.50.30">
    <property type="match status" value="1"/>
</dbReference>
<dbReference type="GO" id="GO:0015891">
    <property type="term" value="P:siderophore transport"/>
    <property type="evidence" value="ECO:0007669"/>
    <property type="project" value="InterPro"/>
</dbReference>
<evidence type="ECO:0000256" key="3">
    <source>
        <dbReference type="ARBA" id="ARBA00022448"/>
    </source>
</evidence>
<dbReference type="InterPro" id="IPR010105">
    <property type="entry name" value="TonB_sidphr_rcpt"/>
</dbReference>
<keyword evidence="12 17" id="KW-0675">Receptor</keyword>
<evidence type="ECO:0000256" key="4">
    <source>
        <dbReference type="ARBA" id="ARBA00022452"/>
    </source>
</evidence>
<protein>
    <submittedName>
        <fullName evidence="17">Tonb-dependent siderophore receptor</fullName>
    </submittedName>
</protein>
<evidence type="ECO:0000256" key="15">
    <source>
        <dbReference type="RuleBase" id="RU003357"/>
    </source>
</evidence>
<evidence type="ECO:0000313" key="17">
    <source>
        <dbReference type="EMBL" id="EGI76097.1"/>
    </source>
</evidence>
<proteinExistence type="inferred from homology"/>
<dbReference type="GO" id="GO:0015344">
    <property type="term" value="F:siderophore uptake transmembrane transporter activity"/>
    <property type="evidence" value="ECO:0007669"/>
    <property type="project" value="TreeGrafter"/>
</dbReference>
<dbReference type="Pfam" id="PF00593">
    <property type="entry name" value="TonB_dep_Rec_b-barrel"/>
    <property type="match status" value="1"/>
</dbReference>
<dbReference type="GO" id="GO:0009279">
    <property type="term" value="C:cell outer membrane"/>
    <property type="evidence" value="ECO:0007669"/>
    <property type="project" value="UniProtKB-SubCell"/>
</dbReference>
<reference evidence="17 18" key="1">
    <citation type="journal article" date="2011" name="EMBO J.">
        <title>Structural diversity of bacterial flagellar motors.</title>
        <authorList>
            <person name="Chen S."/>
            <person name="Beeby M."/>
            <person name="Murphy G.E."/>
            <person name="Leadbetter J.R."/>
            <person name="Hendrixson D.R."/>
            <person name="Briegel A."/>
            <person name="Li Z."/>
            <person name="Shi J."/>
            <person name="Tocheva E.I."/>
            <person name="Muller A."/>
            <person name="Dobro M.J."/>
            <person name="Jensen G.J."/>
        </authorList>
    </citation>
    <scope>NUCLEOTIDE SEQUENCE [LARGE SCALE GENOMIC DNA]</scope>
    <source>
        <strain evidence="17 18">ATCC 19624</strain>
    </source>
</reference>
<dbReference type="eggNOG" id="COG4774">
    <property type="taxonomic scope" value="Bacteria"/>
</dbReference>
<dbReference type="NCBIfam" id="TIGR01783">
    <property type="entry name" value="TonB-siderophor"/>
    <property type="match status" value="1"/>
</dbReference>
<keyword evidence="3 14" id="KW-0813">Transport</keyword>
<dbReference type="AlphaFoldDB" id="F3KVZ4"/>
<evidence type="ECO:0000256" key="2">
    <source>
        <dbReference type="ARBA" id="ARBA00009810"/>
    </source>
</evidence>
<dbReference type="InterPro" id="IPR036942">
    <property type="entry name" value="Beta-barrel_TonB_sf"/>
</dbReference>
<evidence type="ECO:0000256" key="14">
    <source>
        <dbReference type="PROSITE-ProRule" id="PRU01360"/>
    </source>
</evidence>
<name>F3KVZ4_9BURK</name>
<keyword evidence="10 15" id="KW-0798">TonB box</keyword>